<reference evidence="3 4" key="3">
    <citation type="journal article" date="2014" name="J. Virol.">
        <title>Comparative genome analysis of four elephant endotheliotropic herpesviruses, EEHV3, EEHV4, EEHV5, and EEHV6, from cases of hemorrhagic disease or viremia.</title>
        <authorList>
            <person name="Zong JC"/>
            <person name="Latimer EM"/>
            <person name="Long SY"/>
            <person name="Richman LK"/>
            <person name="Heaggans SY"/>
            <person name="Hayward GS."/>
        </authorList>
    </citation>
    <scope>NUCLEOTIDE SEQUENCE [LARGE SCALE GENOMIC DNA]</scope>
    <source>
        <strain evidence="3">North American NAP22</strain>
    </source>
</reference>
<reference evidence="3" key="5">
    <citation type="submission" date="2015-09" db="EMBL/GenBank/DDBJ databases">
        <title>Detection of multiple elephant endotheliotropic herpesviruses.</title>
        <authorList>
            <person name="Long S.Y."/>
            <person name="Heaggans S.Y."/>
            <person name="Hayward G.S."/>
        </authorList>
    </citation>
    <scope>NUCLEOTIDE SEQUENCE</scope>
    <source>
        <strain evidence="3">North American NAP22</strain>
    </source>
</reference>
<reference evidence="4" key="2">
    <citation type="journal article" date="2011" name="Vet. Microbiol.">
        <title>Detection and evaluation of novel herpesviruses in routine and pathological samples from Asian and African elephants: identification of two new probosciviruses (EEHV5 and EEHV6) and two new gammaherpesviruses (EGHV3B and EGHV5).</title>
        <authorList>
            <person name="Latimer E"/>
            <person name="Zong JC"/>
            <person name="Heaggans SY"/>
            <person name="Richman LK"/>
            <person name="Hayward GS."/>
        </authorList>
    </citation>
    <scope>NUCLEOTIDE SEQUENCE [LARGE SCALE GENOMIC DNA]</scope>
</reference>
<dbReference type="EMBL" id="KT832477">
    <property type="protein sequence ID" value="ALM26034.1"/>
    <property type="molecule type" value="Genomic_DNA"/>
</dbReference>
<feature type="compositionally biased region" description="Polar residues" evidence="1">
    <location>
        <begin position="35"/>
        <end position="47"/>
    </location>
</feature>
<dbReference type="GeneID" id="26196535"/>
<organism evidence="2 4">
    <name type="scientific">Elephant endotheliotropic herpesvirus 4</name>
    <dbReference type="NCBI Taxonomy" id="548914"/>
    <lineage>
        <taxon>Viruses</taxon>
        <taxon>Duplodnaviria</taxon>
        <taxon>Heunggongvirae</taxon>
        <taxon>Peploviricota</taxon>
        <taxon>Herviviricetes</taxon>
        <taxon>Herpesvirales</taxon>
        <taxon>Orthoherpesviridae</taxon>
        <taxon>Betaherpesvirinae</taxon>
        <taxon>Proboscivirus</taxon>
    </lineage>
</organism>
<reference evidence="4" key="1">
    <citation type="journal article" date="2009" name="Vet. Pathol.">
        <title>Clinico-pathologic features of fatal disease attributed to new variants of endotheliotropic herpesviruses in two Asian elephants (Elephas maximus).</title>
        <authorList>
            <person name="Garner M.M."/>
            <person name="Helmick K."/>
            <person name="Ochsenreiter J."/>
            <person name="Richman L.K."/>
            <person name="Latimer E."/>
            <person name="Wise A.G."/>
            <person name="Maes R.K."/>
            <person name="Kiupel M."/>
            <person name="Nordhausen R.W."/>
            <person name="Zong J.C."/>
            <person name="Hayward G.S."/>
        </authorList>
    </citation>
    <scope>NUCLEOTIDE SEQUENCE [LARGE SCALE GENOMIC DNA]</scope>
</reference>
<gene>
    <name evidence="2" type="primary">E12A</name>
</gene>
<proteinExistence type="predicted"/>
<feature type="compositionally biased region" description="Basic residues" evidence="1">
    <location>
        <begin position="50"/>
        <end position="61"/>
    </location>
</feature>
<evidence type="ECO:0000256" key="1">
    <source>
        <dbReference type="SAM" id="MobiDB-lite"/>
    </source>
</evidence>
<dbReference type="KEGG" id="vg:26196535"/>
<reference evidence="3" key="4">
    <citation type="submission" date="2015-09" db="EMBL/GenBank/DDBJ databases">
        <title>Complete genome of sequence of elephant endotheliotropic herpesvirus 4 (EEHV4): comparison of the gene coding content and other unusual features fo the GC-rich and AT-rich branch probosciviruses.</title>
        <authorList>
            <person name="Ling P.D."/>
            <person name="Long S.Y."/>
            <person name="Feury A."/>
            <person name="Peng R.-S."/>
            <person name="Heaggans S.Y."/>
            <person name="Qin X."/>
            <person name="Worley K.C."/>
            <person name="Duggan S."/>
            <person name="Hayward G.S."/>
        </authorList>
    </citation>
    <scope>NUCLEOTIDE SEQUENCE</scope>
    <source>
        <strain evidence="3">North American NAP22</strain>
    </source>
</reference>
<name>A0A0S1TPC0_9BETA</name>
<feature type="compositionally biased region" description="Polar residues" evidence="1">
    <location>
        <begin position="71"/>
        <end position="88"/>
    </location>
</feature>
<evidence type="ECO:0000313" key="2">
    <source>
        <dbReference type="EMBL" id="ALM26034.1"/>
    </source>
</evidence>
<dbReference type="EMBL" id="KT832481">
    <property type="protein sequence ID" value="ALN42243.1"/>
    <property type="molecule type" value="Genomic_DNA"/>
</dbReference>
<sequence length="88" mass="10104">MVITAYSHASATYKVRTSYWACRGRRGEPHRHNTSKPSSQAAASGSTRSSPRKHRQRRQRHHPSDRQQHSGGNSNCPRWRNTSSTYTR</sequence>
<dbReference type="Proteomes" id="UP000161618">
    <property type="component" value="Segment"/>
</dbReference>
<dbReference type="RefSeq" id="YP_009179254.1">
    <property type="nucleotide sequence ID" value="NC_028379.1"/>
</dbReference>
<evidence type="ECO:0000313" key="4">
    <source>
        <dbReference type="Proteomes" id="UP000161618"/>
    </source>
</evidence>
<keyword evidence="4" id="KW-1185">Reference proteome</keyword>
<reference evidence="2 4" key="7">
    <citation type="journal article" date="2016" name="MSphere">
        <title>Comparison of the Gene Coding Contents and Other Unusual Features of the GC-Rich and AT-Rich Branch Probosciviruses.</title>
        <authorList>
            <person name="Ling P.D."/>
            <person name="Long S.Y."/>
            <person name="Zong J.C."/>
            <person name="Heaggans S.Y."/>
            <person name="Qin X."/>
            <person name="Hayward G.S."/>
        </authorList>
    </citation>
    <scope>NUCLEOTIDE SEQUENCE [LARGE SCALE GENOMIC DNA]</scope>
    <source>
        <strain evidence="2">North American NAP69</strain>
    </source>
</reference>
<evidence type="ECO:0000313" key="3">
    <source>
        <dbReference type="EMBL" id="ALN42243.1"/>
    </source>
</evidence>
<reference evidence="2 4" key="6">
    <citation type="journal article" date="2016" name="MSphere">
        <title>Complete Genome Sequence of Elephant Endotheliotropic Herpesvirus 4, the First Example of a GC-Rich Branch Proboscivirus.</title>
        <authorList>
            <person name="Ling P.D."/>
            <person name="Long S.Y."/>
            <person name="Fuery A."/>
            <person name="Peng R.S."/>
            <person name="Heaggans S.Y."/>
            <person name="Qin X."/>
            <person name="Worley K.C."/>
            <person name="Dugan S."/>
            <person name="Hayward G.S."/>
        </authorList>
    </citation>
    <scope>NUCLEOTIDE SEQUENCE [LARGE SCALE GENOMIC DNA]</scope>
    <source>
        <strain evidence="2">North American NAP69</strain>
    </source>
</reference>
<accession>A0A0S1TPC0</accession>
<feature type="region of interest" description="Disordered" evidence="1">
    <location>
        <begin position="24"/>
        <end position="88"/>
    </location>
</feature>
<protein>
    <submittedName>
        <fullName evidence="2">Protein E12A</fullName>
    </submittedName>
</protein>